<dbReference type="EMBL" id="AZHO01000028">
    <property type="protein sequence ID" value="KMT58565.1"/>
    <property type="molecule type" value="Genomic_DNA"/>
</dbReference>
<dbReference type="GO" id="GO:0003677">
    <property type="term" value="F:DNA binding"/>
    <property type="evidence" value="ECO:0007669"/>
    <property type="project" value="UniProtKB-KW"/>
</dbReference>
<dbReference type="SUPFAM" id="SSF46785">
    <property type="entry name" value="Winged helix' DNA-binding domain"/>
    <property type="match status" value="1"/>
</dbReference>
<sequence>MREMGSIRRFNRFYSSILGRLDQKIYHDPYPLTEVRVLQEIDFENGKTASEIGDKLGIDRGYMSRIIKKFDLAGVIEKKQLSDDKRHFALFITKKGKEEIEKLVATADSALLEMTKNLSLEEFSELVAAMQTIEKLFSKEDVN</sequence>
<evidence type="ECO:0000256" key="1">
    <source>
        <dbReference type="ARBA" id="ARBA00023015"/>
    </source>
</evidence>
<dbReference type="Proteomes" id="UP000052258">
    <property type="component" value="Unassembled WGS sequence"/>
</dbReference>
<dbReference type="PANTHER" id="PTHR42756">
    <property type="entry name" value="TRANSCRIPTIONAL REGULATOR, MARR"/>
    <property type="match status" value="1"/>
</dbReference>
<comment type="caution">
    <text evidence="5">The sequence shown here is derived from an EMBL/GenBank/DDBJ whole genome shotgun (WGS) entry which is preliminary data.</text>
</comment>
<dbReference type="AlphaFoldDB" id="A0A0J8G7G4"/>
<organism evidence="5 6">
    <name type="scientific">Listeria fleischmannii 1991</name>
    <dbReference type="NCBI Taxonomy" id="1430899"/>
    <lineage>
        <taxon>Bacteria</taxon>
        <taxon>Bacillati</taxon>
        <taxon>Bacillota</taxon>
        <taxon>Bacilli</taxon>
        <taxon>Bacillales</taxon>
        <taxon>Listeriaceae</taxon>
        <taxon>Listeria</taxon>
    </lineage>
</organism>
<gene>
    <name evidence="5" type="ORF">X560_2127</name>
</gene>
<keyword evidence="2" id="KW-0238">DNA-binding</keyword>
<dbReference type="InterPro" id="IPR000835">
    <property type="entry name" value="HTH_MarR-typ"/>
</dbReference>
<dbReference type="GO" id="GO:0016740">
    <property type="term" value="F:transferase activity"/>
    <property type="evidence" value="ECO:0007669"/>
    <property type="project" value="UniProtKB-KW"/>
</dbReference>
<evidence type="ECO:0000259" key="4">
    <source>
        <dbReference type="PROSITE" id="PS50995"/>
    </source>
</evidence>
<dbReference type="InterPro" id="IPR036388">
    <property type="entry name" value="WH-like_DNA-bd_sf"/>
</dbReference>
<dbReference type="InterPro" id="IPR036390">
    <property type="entry name" value="WH_DNA-bd_sf"/>
</dbReference>
<dbReference type="RefSeq" id="WP_059140172.1">
    <property type="nucleotide sequence ID" value="NZ_KQ130619.1"/>
</dbReference>
<dbReference type="PROSITE" id="PS50995">
    <property type="entry name" value="HTH_MARR_2"/>
    <property type="match status" value="1"/>
</dbReference>
<name>A0A0J8G7G4_9LIST</name>
<evidence type="ECO:0000256" key="2">
    <source>
        <dbReference type="ARBA" id="ARBA00023125"/>
    </source>
</evidence>
<keyword evidence="1" id="KW-0805">Transcription regulation</keyword>
<dbReference type="SMART" id="SM00347">
    <property type="entry name" value="HTH_MARR"/>
    <property type="match status" value="1"/>
</dbReference>
<accession>A0A0J8G7G4</accession>
<keyword evidence="5" id="KW-0808">Transferase</keyword>
<evidence type="ECO:0000313" key="6">
    <source>
        <dbReference type="Proteomes" id="UP000052258"/>
    </source>
</evidence>
<feature type="domain" description="HTH marR-type" evidence="4">
    <location>
        <begin position="1"/>
        <end position="135"/>
    </location>
</feature>
<dbReference type="PANTHER" id="PTHR42756:SF1">
    <property type="entry name" value="TRANSCRIPTIONAL REPRESSOR OF EMRAB OPERON"/>
    <property type="match status" value="1"/>
</dbReference>
<evidence type="ECO:0000313" key="5">
    <source>
        <dbReference type="EMBL" id="KMT58565.1"/>
    </source>
</evidence>
<protein>
    <submittedName>
        <fullName evidence="5">Acetyltransferase (GNAT) family protein</fullName>
    </submittedName>
</protein>
<keyword evidence="3" id="KW-0804">Transcription</keyword>
<reference evidence="5 6" key="1">
    <citation type="journal article" date="2015" name="Genome Biol. Evol.">
        <title>Comparative Genomics of Listeria Sensu Lato: Genus-Wide Differences in Evolutionary Dynamics and the Progressive Gain of Complex, Potentially Pathogenicity-Related Traits through Lateral Gene Transfer.</title>
        <authorList>
            <person name="Chiara M."/>
            <person name="Caruso M."/>
            <person name="D'Erchia A.M."/>
            <person name="Manzari C."/>
            <person name="Fraccalvieri R."/>
            <person name="Goffredo E."/>
            <person name="Latorre L."/>
            <person name="Miccolupo A."/>
            <person name="Padalino I."/>
            <person name="Santagada G."/>
            <person name="Chiocco D."/>
            <person name="Pesole G."/>
            <person name="Horner D.S."/>
            <person name="Parisi A."/>
        </authorList>
    </citation>
    <scope>NUCLEOTIDE SEQUENCE [LARGE SCALE GENOMIC DNA]</scope>
    <source>
        <strain evidence="5 6">1991</strain>
    </source>
</reference>
<proteinExistence type="predicted"/>
<keyword evidence="6" id="KW-1185">Reference proteome</keyword>
<evidence type="ECO:0000256" key="3">
    <source>
        <dbReference type="ARBA" id="ARBA00023163"/>
    </source>
</evidence>
<dbReference type="OrthoDB" id="5419426at2"/>
<dbReference type="Pfam" id="PF01047">
    <property type="entry name" value="MarR"/>
    <property type="match status" value="1"/>
</dbReference>
<dbReference type="Gene3D" id="1.10.10.10">
    <property type="entry name" value="Winged helix-like DNA-binding domain superfamily/Winged helix DNA-binding domain"/>
    <property type="match status" value="1"/>
</dbReference>
<dbReference type="PATRIC" id="fig|1430899.3.peg.2175"/>
<dbReference type="PRINTS" id="PR00598">
    <property type="entry name" value="HTHMARR"/>
</dbReference>
<dbReference type="GO" id="GO:0003700">
    <property type="term" value="F:DNA-binding transcription factor activity"/>
    <property type="evidence" value="ECO:0007669"/>
    <property type="project" value="InterPro"/>
</dbReference>